<name>A0AAD2AQZ2_9RALS</name>
<evidence type="ECO:0000259" key="5">
    <source>
        <dbReference type="PROSITE" id="PS50931"/>
    </source>
</evidence>
<dbReference type="GO" id="GO:0003677">
    <property type="term" value="F:DNA binding"/>
    <property type="evidence" value="ECO:0007669"/>
    <property type="project" value="UniProtKB-KW"/>
</dbReference>
<dbReference type="SUPFAM" id="SSF46785">
    <property type="entry name" value="Winged helix' DNA-binding domain"/>
    <property type="match status" value="1"/>
</dbReference>
<dbReference type="GO" id="GO:0005829">
    <property type="term" value="C:cytosol"/>
    <property type="evidence" value="ECO:0007669"/>
    <property type="project" value="TreeGrafter"/>
</dbReference>
<dbReference type="InterPro" id="IPR005119">
    <property type="entry name" value="LysR_subst-bd"/>
</dbReference>
<keyword evidence="9" id="KW-1185">Reference proteome</keyword>
<organism evidence="6 8">
    <name type="scientific">Ralstonia mannitolilytica</name>
    <dbReference type="NCBI Taxonomy" id="105219"/>
    <lineage>
        <taxon>Bacteria</taxon>
        <taxon>Pseudomonadati</taxon>
        <taxon>Pseudomonadota</taxon>
        <taxon>Betaproteobacteria</taxon>
        <taxon>Burkholderiales</taxon>
        <taxon>Burkholderiaceae</taxon>
        <taxon>Ralstonia</taxon>
    </lineage>
</organism>
<dbReference type="Proteomes" id="UP001190002">
    <property type="component" value="Unassembled WGS sequence"/>
</dbReference>
<keyword evidence="4" id="KW-0804">Transcription</keyword>
<dbReference type="PANTHER" id="PTHR30419:SF8">
    <property type="entry name" value="NITROGEN ASSIMILATION TRANSCRIPTIONAL ACTIVATOR-RELATED"/>
    <property type="match status" value="1"/>
</dbReference>
<keyword evidence="3" id="KW-0238">DNA-binding</keyword>
<keyword evidence="2" id="KW-0805">Transcription regulation</keyword>
<dbReference type="EMBL" id="CAUDKV010000001">
    <property type="protein sequence ID" value="CAJ0848864.1"/>
    <property type="molecule type" value="Genomic_DNA"/>
</dbReference>
<dbReference type="AlphaFoldDB" id="A0AAD2AQZ2"/>
<dbReference type="PROSITE" id="PS50931">
    <property type="entry name" value="HTH_LYSR"/>
    <property type="match status" value="1"/>
</dbReference>
<dbReference type="Pfam" id="PF00126">
    <property type="entry name" value="HTH_1"/>
    <property type="match status" value="1"/>
</dbReference>
<dbReference type="PANTHER" id="PTHR30419">
    <property type="entry name" value="HTH-TYPE TRANSCRIPTIONAL REGULATOR YBHD"/>
    <property type="match status" value="1"/>
</dbReference>
<dbReference type="RefSeq" id="WP_063391905.1">
    <property type="nucleotide sequence ID" value="NZ_CATVWW010000014.1"/>
</dbReference>
<comment type="similarity">
    <text evidence="1">Belongs to the LysR transcriptional regulatory family.</text>
</comment>
<evidence type="ECO:0000256" key="1">
    <source>
        <dbReference type="ARBA" id="ARBA00009437"/>
    </source>
</evidence>
<dbReference type="Proteomes" id="UP001190452">
    <property type="component" value="Unassembled WGS sequence"/>
</dbReference>
<dbReference type="SUPFAM" id="SSF53850">
    <property type="entry name" value="Periplasmic binding protein-like II"/>
    <property type="match status" value="1"/>
</dbReference>
<accession>A0AAD2AQZ2</accession>
<dbReference type="InterPro" id="IPR000847">
    <property type="entry name" value="LysR_HTH_N"/>
</dbReference>
<dbReference type="EMBL" id="CATVXE010000011">
    <property type="protein sequence ID" value="CAJ0686014.1"/>
    <property type="molecule type" value="Genomic_DNA"/>
</dbReference>
<dbReference type="InterPro" id="IPR036388">
    <property type="entry name" value="WH-like_DNA-bd_sf"/>
</dbReference>
<dbReference type="FunFam" id="1.10.10.10:FF:000001">
    <property type="entry name" value="LysR family transcriptional regulator"/>
    <property type="match status" value="1"/>
</dbReference>
<dbReference type="Gene3D" id="1.10.10.10">
    <property type="entry name" value="Winged helix-like DNA-binding domain superfamily/Winged helix DNA-binding domain"/>
    <property type="match status" value="1"/>
</dbReference>
<sequence length="315" mass="34683">MSNTSPWYVRARLKTRQLLLLIALAEEGNIHRAAAVLNMTQPAASKLLRELEAMLDVPLFERMPRGMRPTRYGEALIRHARAVVGSLDQAQEEVLGLKAGHLGHVAVGTITSPGVRLLPPVVAQVTREHPGLRVSLEIENSNVLLERLAQDKLDLVIGRLFAEHDKLHLRYEPLADEPVVAVARPGHPLLAEPTLTLHDVQSATWVVPPIGSVLRHRFDLMFQRASLTAPTSVVETSALLFLTRILEQSDMLAVIGVDVAQYYASYRMVEILPLPMPCQMDDFGIITRTDRLLSPAALHVVEALRTAGRAAYGAA</sequence>
<evidence type="ECO:0000256" key="2">
    <source>
        <dbReference type="ARBA" id="ARBA00023015"/>
    </source>
</evidence>
<dbReference type="GO" id="GO:0003700">
    <property type="term" value="F:DNA-binding transcription factor activity"/>
    <property type="evidence" value="ECO:0007669"/>
    <property type="project" value="InterPro"/>
</dbReference>
<evidence type="ECO:0000313" key="8">
    <source>
        <dbReference type="Proteomes" id="UP001190002"/>
    </source>
</evidence>
<dbReference type="Pfam" id="PF03466">
    <property type="entry name" value="LysR_substrate"/>
    <property type="match status" value="1"/>
</dbReference>
<evidence type="ECO:0000313" key="6">
    <source>
        <dbReference type="EMBL" id="CAJ0686014.1"/>
    </source>
</evidence>
<dbReference type="InterPro" id="IPR036390">
    <property type="entry name" value="WH_DNA-bd_sf"/>
</dbReference>
<reference evidence="6 9" key="1">
    <citation type="submission" date="2023-07" db="EMBL/GenBank/DDBJ databases">
        <authorList>
            <person name="Peeters C."/>
        </authorList>
    </citation>
    <scope>NUCLEOTIDE SEQUENCE</scope>
    <source>
        <strain evidence="7 9">R-77569</strain>
        <strain evidence="6">R-77591</strain>
    </source>
</reference>
<comment type="caution">
    <text evidence="6">The sequence shown here is derived from an EMBL/GenBank/DDBJ whole genome shotgun (WGS) entry which is preliminary data.</text>
</comment>
<evidence type="ECO:0000313" key="9">
    <source>
        <dbReference type="Proteomes" id="UP001190452"/>
    </source>
</evidence>
<evidence type="ECO:0000256" key="3">
    <source>
        <dbReference type="ARBA" id="ARBA00023125"/>
    </source>
</evidence>
<dbReference type="PRINTS" id="PR00039">
    <property type="entry name" value="HTHLYSR"/>
</dbReference>
<evidence type="ECO:0000313" key="7">
    <source>
        <dbReference type="EMBL" id="CAJ0848864.1"/>
    </source>
</evidence>
<evidence type="ECO:0000256" key="4">
    <source>
        <dbReference type="ARBA" id="ARBA00023163"/>
    </source>
</evidence>
<protein>
    <submittedName>
        <fullName evidence="6">HTH-type transcriptional regulator GbpR</fullName>
    </submittedName>
</protein>
<dbReference type="InterPro" id="IPR050950">
    <property type="entry name" value="HTH-type_LysR_regulators"/>
</dbReference>
<proteinExistence type="inferred from homology"/>
<gene>
    <name evidence="6" type="primary">gbpR</name>
    <name evidence="7" type="ORF">R77569_00112</name>
    <name evidence="6" type="ORF">R77591_02824</name>
</gene>
<feature type="domain" description="HTH lysR-type" evidence="5">
    <location>
        <begin position="13"/>
        <end position="70"/>
    </location>
</feature>
<dbReference type="Gene3D" id="3.40.190.290">
    <property type="match status" value="1"/>
</dbReference>